<dbReference type="Gene3D" id="3.40.190.10">
    <property type="entry name" value="Periplasmic binding protein-like II"/>
    <property type="match status" value="2"/>
</dbReference>
<sequence>MRLSGLKYLYFLMLWLPFYVFAESNKDRYSVVAIDYPPFTSPDLEDGGIAFRLLKEKLSHVDSSMLIPIFLPPKRALQTLENPGWCMSFYPPPKSQRSQFVSLSNQVVQLGLFRIKQTGVFSWQSLSEFSGQSVALIRTDLEGPFAKQFIQAGMEVMLVDNLEVGLELLLKQRVDYTFGDKQFLNEVQQSNPTKDLSSVEFSSTYILETQIGVYVEPRCQMLFTR</sequence>
<dbReference type="AlphaFoldDB" id="A0A9X3CB14"/>
<keyword evidence="2" id="KW-1185">Reference proteome</keyword>
<evidence type="ECO:0000313" key="2">
    <source>
        <dbReference type="Proteomes" id="UP001155586"/>
    </source>
</evidence>
<gene>
    <name evidence="1" type="ORF">MD483_00885</name>
</gene>
<organism evidence="1 2">
    <name type="scientific">Vibrio paucivorans</name>
    <dbReference type="NCBI Taxonomy" id="2829489"/>
    <lineage>
        <taxon>Bacteria</taxon>
        <taxon>Pseudomonadati</taxon>
        <taxon>Pseudomonadota</taxon>
        <taxon>Gammaproteobacteria</taxon>
        <taxon>Vibrionales</taxon>
        <taxon>Vibrionaceae</taxon>
        <taxon>Vibrio</taxon>
    </lineage>
</organism>
<comment type="caution">
    <text evidence="1">The sequence shown here is derived from an EMBL/GenBank/DDBJ whole genome shotgun (WGS) entry which is preliminary data.</text>
</comment>
<reference evidence="1" key="1">
    <citation type="submission" date="2022-02" db="EMBL/GenBank/DDBJ databases">
        <title>Vibrio sp. nov., a new bacterium isolated from Bohai sea, China.</title>
        <authorList>
            <person name="Yuan Y."/>
        </authorList>
    </citation>
    <scope>NUCLEOTIDE SEQUENCE</scope>
    <source>
        <strain evidence="1">DBSS07</strain>
    </source>
</reference>
<dbReference type="Proteomes" id="UP001155586">
    <property type="component" value="Unassembled WGS sequence"/>
</dbReference>
<dbReference type="SUPFAM" id="SSF53850">
    <property type="entry name" value="Periplasmic binding protein-like II"/>
    <property type="match status" value="1"/>
</dbReference>
<name>A0A9X3CB14_9VIBR</name>
<protein>
    <submittedName>
        <fullName evidence="1">Transporter substrate-binding domain-containing protein</fullName>
    </submittedName>
</protein>
<evidence type="ECO:0000313" key="1">
    <source>
        <dbReference type="EMBL" id="MCW8332389.1"/>
    </source>
</evidence>
<accession>A0A9X3CB14</accession>
<dbReference type="RefSeq" id="WP_265686170.1">
    <property type="nucleotide sequence ID" value="NZ_JAKRRX010000003.1"/>
</dbReference>
<dbReference type="EMBL" id="JAKRRX010000003">
    <property type="protein sequence ID" value="MCW8332389.1"/>
    <property type="molecule type" value="Genomic_DNA"/>
</dbReference>
<proteinExistence type="predicted"/>